<feature type="transmembrane region" description="Helical" evidence="8">
    <location>
        <begin position="149"/>
        <end position="175"/>
    </location>
</feature>
<proteinExistence type="inferred from homology"/>
<accession>A0ABP8EHW7</accession>
<evidence type="ECO:0000256" key="7">
    <source>
        <dbReference type="ARBA" id="ARBA00023136"/>
    </source>
</evidence>
<keyword evidence="3" id="KW-0813">Transport</keyword>
<keyword evidence="4 8" id="KW-0812">Transmembrane</keyword>
<dbReference type="Pfam" id="PF01545">
    <property type="entry name" value="Cation_efflux"/>
    <property type="match status" value="1"/>
</dbReference>
<evidence type="ECO:0000313" key="12">
    <source>
        <dbReference type="Proteomes" id="UP001501586"/>
    </source>
</evidence>
<feature type="domain" description="Cation efflux protein cytoplasmic" evidence="10">
    <location>
        <begin position="211"/>
        <end position="290"/>
    </location>
</feature>
<evidence type="ECO:0000313" key="11">
    <source>
        <dbReference type="EMBL" id="GAA4283551.1"/>
    </source>
</evidence>
<comment type="caution">
    <text evidence="11">The sequence shown here is derived from an EMBL/GenBank/DDBJ whole genome shotgun (WGS) entry which is preliminary data.</text>
</comment>
<comment type="similarity">
    <text evidence="2">Belongs to the cation diffusion facilitator (CDF) transporter (TC 2.A.4) family. SLC30A subfamily.</text>
</comment>
<comment type="subcellular location">
    <subcellularLocation>
        <location evidence="1">Membrane</location>
        <topology evidence="1">Multi-pass membrane protein</topology>
    </subcellularLocation>
</comment>
<reference evidence="12" key="1">
    <citation type="journal article" date="2019" name="Int. J. Syst. Evol. Microbiol.">
        <title>The Global Catalogue of Microorganisms (GCM) 10K type strain sequencing project: providing services to taxonomists for standard genome sequencing and annotation.</title>
        <authorList>
            <consortium name="The Broad Institute Genomics Platform"/>
            <consortium name="The Broad Institute Genome Sequencing Center for Infectious Disease"/>
            <person name="Wu L."/>
            <person name="Ma J."/>
        </authorList>
    </citation>
    <scope>NUCLEOTIDE SEQUENCE [LARGE SCALE GENOMIC DNA]</scope>
    <source>
        <strain evidence="12">JCM 17458</strain>
    </source>
</reference>
<evidence type="ECO:0000256" key="2">
    <source>
        <dbReference type="ARBA" id="ARBA00008873"/>
    </source>
</evidence>
<dbReference type="InterPro" id="IPR058533">
    <property type="entry name" value="Cation_efflux_TM"/>
</dbReference>
<organism evidence="11 12">
    <name type="scientific">Brevibacterium daeguense</name>
    <dbReference type="NCBI Taxonomy" id="909936"/>
    <lineage>
        <taxon>Bacteria</taxon>
        <taxon>Bacillati</taxon>
        <taxon>Actinomycetota</taxon>
        <taxon>Actinomycetes</taxon>
        <taxon>Micrococcales</taxon>
        <taxon>Brevibacteriaceae</taxon>
        <taxon>Brevibacterium</taxon>
    </lineage>
</organism>
<evidence type="ECO:0000256" key="4">
    <source>
        <dbReference type="ARBA" id="ARBA00022692"/>
    </source>
</evidence>
<feature type="transmembrane region" description="Helical" evidence="8">
    <location>
        <begin position="119"/>
        <end position="137"/>
    </location>
</feature>
<dbReference type="InterPro" id="IPR027470">
    <property type="entry name" value="Cation_efflux_CTD"/>
</dbReference>
<dbReference type="PANTHER" id="PTHR11562">
    <property type="entry name" value="CATION EFFLUX PROTEIN/ ZINC TRANSPORTER"/>
    <property type="match status" value="1"/>
</dbReference>
<evidence type="ECO:0000259" key="10">
    <source>
        <dbReference type="Pfam" id="PF16916"/>
    </source>
</evidence>
<gene>
    <name evidence="11" type="ORF">GCM10022261_10820</name>
</gene>
<dbReference type="PANTHER" id="PTHR11562:SF17">
    <property type="entry name" value="RE54080P-RELATED"/>
    <property type="match status" value="1"/>
</dbReference>
<dbReference type="Gene3D" id="1.20.1510.10">
    <property type="entry name" value="Cation efflux protein transmembrane domain"/>
    <property type="match status" value="1"/>
</dbReference>
<feature type="transmembrane region" description="Helical" evidence="8">
    <location>
        <begin position="181"/>
        <end position="199"/>
    </location>
</feature>
<sequence>MGAGHSHGEGQSRRRLGVVLGLTAVVFLAEVLGAVVTGSLALLTDAGHMLVDVLGLGMAFFAAGLMLRPATGRRTWGLRRAEVLAAGAQATLLTVVGLYAVGEGISRLADPPEVPGPELLAFGVVGLAANVIGLLVLHGGRHQGLNMRAAFLEVAADALGSVAVIAAAAVIWTTGWTRADAVAGILIAVIIIPRAFFILREVLHILLEGTPPQIDVGEVRRHILSRPHVLGVHDLHISLIDSKMPVLTAHVVLEDECFRDECAPEILQDLQACVGEHFEPAITHSTFQLERAGHARREHLAGLCGASDDAPGSRRGRLS</sequence>
<evidence type="ECO:0000259" key="9">
    <source>
        <dbReference type="Pfam" id="PF01545"/>
    </source>
</evidence>
<dbReference type="Proteomes" id="UP001501586">
    <property type="component" value="Unassembled WGS sequence"/>
</dbReference>
<feature type="transmembrane region" description="Helical" evidence="8">
    <location>
        <begin position="16"/>
        <end position="43"/>
    </location>
</feature>
<dbReference type="InterPro" id="IPR027469">
    <property type="entry name" value="Cation_efflux_TMD_sf"/>
</dbReference>
<dbReference type="Pfam" id="PF16916">
    <property type="entry name" value="ZT_dimer"/>
    <property type="match status" value="1"/>
</dbReference>
<keyword evidence="6" id="KW-0406">Ion transport</keyword>
<feature type="domain" description="Cation efflux protein transmembrane" evidence="9">
    <location>
        <begin position="19"/>
        <end position="207"/>
    </location>
</feature>
<dbReference type="InterPro" id="IPR002524">
    <property type="entry name" value="Cation_efflux"/>
</dbReference>
<dbReference type="InterPro" id="IPR036837">
    <property type="entry name" value="Cation_efflux_CTD_sf"/>
</dbReference>
<dbReference type="SUPFAM" id="SSF161111">
    <property type="entry name" value="Cation efflux protein transmembrane domain-like"/>
    <property type="match status" value="1"/>
</dbReference>
<keyword evidence="7 8" id="KW-0472">Membrane</keyword>
<feature type="transmembrane region" description="Helical" evidence="8">
    <location>
        <begin position="49"/>
        <end position="69"/>
    </location>
</feature>
<keyword evidence="12" id="KW-1185">Reference proteome</keyword>
<dbReference type="SUPFAM" id="SSF160240">
    <property type="entry name" value="Cation efflux protein cytoplasmic domain-like"/>
    <property type="match status" value="1"/>
</dbReference>
<name>A0ABP8EHW7_9MICO</name>
<feature type="transmembrane region" description="Helical" evidence="8">
    <location>
        <begin position="81"/>
        <end position="99"/>
    </location>
</feature>
<protein>
    <submittedName>
        <fullName evidence="11">Cation diffusion facilitator family transporter</fullName>
    </submittedName>
</protein>
<evidence type="ECO:0000256" key="3">
    <source>
        <dbReference type="ARBA" id="ARBA00022448"/>
    </source>
</evidence>
<dbReference type="RefSeq" id="WP_236863606.1">
    <property type="nucleotide sequence ID" value="NZ_BAABAZ010000004.1"/>
</dbReference>
<keyword evidence="5 8" id="KW-1133">Transmembrane helix</keyword>
<evidence type="ECO:0000256" key="5">
    <source>
        <dbReference type="ARBA" id="ARBA00022989"/>
    </source>
</evidence>
<evidence type="ECO:0000256" key="6">
    <source>
        <dbReference type="ARBA" id="ARBA00023065"/>
    </source>
</evidence>
<dbReference type="NCBIfam" id="TIGR01297">
    <property type="entry name" value="CDF"/>
    <property type="match status" value="1"/>
</dbReference>
<evidence type="ECO:0000256" key="8">
    <source>
        <dbReference type="SAM" id="Phobius"/>
    </source>
</evidence>
<dbReference type="EMBL" id="BAABAZ010000004">
    <property type="protein sequence ID" value="GAA4283551.1"/>
    <property type="molecule type" value="Genomic_DNA"/>
</dbReference>
<evidence type="ECO:0000256" key="1">
    <source>
        <dbReference type="ARBA" id="ARBA00004141"/>
    </source>
</evidence>
<dbReference type="InterPro" id="IPR050681">
    <property type="entry name" value="CDF/SLC30A"/>
</dbReference>